<protein>
    <submittedName>
        <fullName evidence="3">Uncharacterized protein</fullName>
    </submittedName>
</protein>
<dbReference type="EMBL" id="QORL01000010">
    <property type="protein sequence ID" value="TFF77825.1"/>
    <property type="molecule type" value="Genomic_DNA"/>
</dbReference>
<feature type="compositionally biased region" description="Low complexity" evidence="1">
    <location>
        <begin position="8"/>
        <end position="24"/>
    </location>
</feature>
<dbReference type="Proteomes" id="UP000297914">
    <property type="component" value="Unassembled WGS sequence"/>
</dbReference>
<reference evidence="3 5" key="1">
    <citation type="submission" date="2018-06" db="EMBL/GenBank/DDBJ databases">
        <title>Occurrence of a novel blaKPC-2- and qnrS2- harbouring IncP6 plasmid from Aeromonas taiwanensis isolates recovered from the river sediments.</title>
        <authorList>
            <person name="Zheng B."/>
            <person name="Yu X."/>
            <person name="Xiao Y."/>
        </authorList>
    </citation>
    <scope>NUCLEOTIDE SEQUENCE [LARGE SCALE GENOMIC DNA]</scope>
    <source>
        <strain evidence="2 4">1713</strain>
        <strain evidence="3 5">198</strain>
    </source>
</reference>
<dbReference type="Proteomes" id="UP000297720">
    <property type="component" value="Unassembled WGS sequence"/>
</dbReference>
<evidence type="ECO:0000313" key="5">
    <source>
        <dbReference type="Proteomes" id="UP000297914"/>
    </source>
</evidence>
<organism evidence="3 5">
    <name type="scientific">Aeromonas taiwanensis</name>
    <dbReference type="NCBI Taxonomy" id="633417"/>
    <lineage>
        <taxon>Bacteria</taxon>
        <taxon>Pseudomonadati</taxon>
        <taxon>Pseudomonadota</taxon>
        <taxon>Gammaproteobacteria</taxon>
        <taxon>Aeromonadales</taxon>
        <taxon>Aeromonadaceae</taxon>
        <taxon>Aeromonas</taxon>
    </lineage>
</organism>
<gene>
    <name evidence="2" type="ORF">DRM93_07220</name>
    <name evidence="3" type="ORF">DRM94_07220</name>
</gene>
<evidence type="ECO:0000256" key="1">
    <source>
        <dbReference type="SAM" id="MobiDB-lite"/>
    </source>
</evidence>
<evidence type="ECO:0000313" key="4">
    <source>
        <dbReference type="Proteomes" id="UP000297720"/>
    </source>
</evidence>
<sequence>MDIKPYGQQLAQSASQSRALATLADSDDKQSGWSQQVSLSSQALTGKAQQALTYEHLARNGKSTALTGGVKDARVQQMVDKALGFDRKKFDDLESQIKRLADDKTLPDEERESQTRGLTEQRDAMLEAAMDRLTGKSSLVQA</sequence>
<evidence type="ECO:0000313" key="3">
    <source>
        <dbReference type="EMBL" id="TFF82091.1"/>
    </source>
</evidence>
<dbReference type="RefSeq" id="WP_134695311.1">
    <property type="nucleotide sequence ID" value="NZ_QORJ01000011.1"/>
</dbReference>
<keyword evidence="4" id="KW-1185">Reference proteome</keyword>
<feature type="region of interest" description="Disordered" evidence="1">
    <location>
        <begin position="1"/>
        <end position="31"/>
    </location>
</feature>
<name>A0A5F0KCU0_9GAMM</name>
<accession>A0A5F0KCU0</accession>
<evidence type="ECO:0000313" key="2">
    <source>
        <dbReference type="EMBL" id="TFF77825.1"/>
    </source>
</evidence>
<dbReference type="AlphaFoldDB" id="A0A5F0KCU0"/>
<comment type="caution">
    <text evidence="3">The sequence shown here is derived from an EMBL/GenBank/DDBJ whole genome shotgun (WGS) entry which is preliminary data.</text>
</comment>
<proteinExistence type="predicted"/>
<feature type="region of interest" description="Disordered" evidence="1">
    <location>
        <begin position="101"/>
        <end position="123"/>
    </location>
</feature>
<dbReference type="EMBL" id="QORK01000010">
    <property type="protein sequence ID" value="TFF82091.1"/>
    <property type="molecule type" value="Genomic_DNA"/>
</dbReference>
<dbReference type="OrthoDB" id="5593381at2"/>